<dbReference type="Pfam" id="PF00270">
    <property type="entry name" value="DEAD"/>
    <property type="match status" value="1"/>
</dbReference>
<keyword evidence="4" id="KW-1185">Reference proteome</keyword>
<dbReference type="GO" id="GO:0005524">
    <property type="term" value="F:ATP binding"/>
    <property type="evidence" value="ECO:0007669"/>
    <property type="project" value="InterPro"/>
</dbReference>
<sequence length="123" mass="13009">MASDRAERPDPVDRLHPVLLHHIVNSLGWPDLRPLQKAAIDPLMDGEDTVLLAPTAGGKTEAASFPLLAAMEKSDWQGTSVLYLAPSKLSSTTSNRASRPTRDGWAVRQGCGTATPGNPPASG</sequence>
<protein>
    <recommendedName>
        <fullName evidence="2">DEAD/DEAH-box helicase domain-containing protein</fullName>
    </recommendedName>
</protein>
<feature type="compositionally biased region" description="Polar residues" evidence="1">
    <location>
        <begin position="88"/>
        <end position="98"/>
    </location>
</feature>
<dbReference type="AlphaFoldDB" id="A0A4D4L0Y6"/>
<dbReference type="SUPFAM" id="SSF52540">
    <property type="entry name" value="P-loop containing nucleoside triphosphate hydrolases"/>
    <property type="match status" value="1"/>
</dbReference>
<accession>A0A4D4L0Y6</accession>
<dbReference type="EMBL" id="BJHW01000001">
    <property type="protein sequence ID" value="GDY52278.1"/>
    <property type="molecule type" value="Genomic_DNA"/>
</dbReference>
<proteinExistence type="predicted"/>
<evidence type="ECO:0000256" key="1">
    <source>
        <dbReference type="SAM" id="MobiDB-lite"/>
    </source>
</evidence>
<dbReference type="PANTHER" id="PTHR47962:SF5">
    <property type="entry name" value="ATP-DEPENDENT HELICASE LHR-RELATED"/>
    <property type="match status" value="1"/>
</dbReference>
<dbReference type="GO" id="GO:0016887">
    <property type="term" value="F:ATP hydrolysis activity"/>
    <property type="evidence" value="ECO:0007669"/>
    <property type="project" value="TreeGrafter"/>
</dbReference>
<dbReference type="InterPro" id="IPR052511">
    <property type="entry name" value="ATP-dep_Helicase"/>
</dbReference>
<dbReference type="InterPro" id="IPR027417">
    <property type="entry name" value="P-loop_NTPase"/>
</dbReference>
<organism evidence="3 4">
    <name type="scientific">Streptomyces violaceusniger</name>
    <dbReference type="NCBI Taxonomy" id="68280"/>
    <lineage>
        <taxon>Bacteria</taxon>
        <taxon>Bacillati</taxon>
        <taxon>Actinomycetota</taxon>
        <taxon>Actinomycetes</taxon>
        <taxon>Kitasatosporales</taxon>
        <taxon>Streptomycetaceae</taxon>
        <taxon>Streptomyces</taxon>
        <taxon>Streptomyces violaceusniger group</taxon>
    </lineage>
</organism>
<comment type="caution">
    <text evidence="3">The sequence shown here is derived from an EMBL/GenBank/DDBJ whole genome shotgun (WGS) entry which is preliminary data.</text>
</comment>
<dbReference type="PANTHER" id="PTHR47962">
    <property type="entry name" value="ATP-DEPENDENT HELICASE LHR-RELATED-RELATED"/>
    <property type="match status" value="1"/>
</dbReference>
<name>A0A4D4L0Y6_STRVO</name>
<feature type="domain" description="DEAD/DEAH-box helicase" evidence="2">
    <location>
        <begin position="33"/>
        <end position="88"/>
    </location>
</feature>
<dbReference type="InterPro" id="IPR011545">
    <property type="entry name" value="DEAD/DEAH_box_helicase_dom"/>
</dbReference>
<reference evidence="3 4" key="1">
    <citation type="journal article" date="2020" name="Int. J. Syst. Evol. Microbiol.">
        <title>Reclassification of Streptomyces castelarensis and Streptomyces sporoclivatus as later heterotypic synonyms of Streptomyces antimycoticus.</title>
        <authorList>
            <person name="Komaki H."/>
            <person name="Tamura T."/>
        </authorList>
    </citation>
    <scope>NUCLEOTIDE SEQUENCE [LARGE SCALE GENOMIC DNA]</scope>
    <source>
        <strain evidence="3 4">NBRC 13459</strain>
    </source>
</reference>
<evidence type="ECO:0000259" key="2">
    <source>
        <dbReference type="Pfam" id="PF00270"/>
    </source>
</evidence>
<dbReference type="GO" id="GO:0003677">
    <property type="term" value="F:DNA binding"/>
    <property type="evidence" value="ECO:0007669"/>
    <property type="project" value="TreeGrafter"/>
</dbReference>
<gene>
    <name evidence="3" type="ORF">SVIO_029010</name>
</gene>
<evidence type="ECO:0000313" key="4">
    <source>
        <dbReference type="Proteomes" id="UP000301309"/>
    </source>
</evidence>
<evidence type="ECO:0000313" key="3">
    <source>
        <dbReference type="EMBL" id="GDY52278.1"/>
    </source>
</evidence>
<dbReference type="Proteomes" id="UP000301309">
    <property type="component" value="Unassembled WGS sequence"/>
</dbReference>
<dbReference type="Gene3D" id="3.40.50.300">
    <property type="entry name" value="P-loop containing nucleotide triphosphate hydrolases"/>
    <property type="match status" value="1"/>
</dbReference>
<feature type="region of interest" description="Disordered" evidence="1">
    <location>
        <begin position="88"/>
        <end position="123"/>
    </location>
</feature>